<feature type="region of interest" description="Disordered" evidence="1">
    <location>
        <begin position="103"/>
        <end position="127"/>
    </location>
</feature>
<dbReference type="HOGENOM" id="CLU_1972202_0_0_1"/>
<dbReference type="AlphaFoldDB" id="F9XPI6"/>
<evidence type="ECO:0000313" key="3">
    <source>
        <dbReference type="Proteomes" id="UP000008062"/>
    </source>
</evidence>
<dbReference type="OrthoDB" id="3945863at2759"/>
<feature type="region of interest" description="Disordered" evidence="1">
    <location>
        <begin position="20"/>
        <end position="89"/>
    </location>
</feature>
<protein>
    <submittedName>
        <fullName evidence="2">Uncharacterized protein</fullName>
    </submittedName>
</protein>
<gene>
    <name evidence="2" type="ORF">MYCGRDRAFT_106276</name>
</gene>
<sequence>MDHLCPRQSFPLAPCLSCLSKTPVSSPRSRDMTDYFPSPPTRSTLPPTPSSQPNTRLDTTTKQRTAWPKSKAPRYTNTTPTSSRTRVSARERSAFLAFRFPRLSQSSTPRRDSQTLPWMMPTPLASD</sequence>
<dbReference type="Proteomes" id="UP000008062">
    <property type="component" value="Chromosome 12"/>
</dbReference>
<feature type="compositionally biased region" description="Low complexity" evidence="1">
    <location>
        <begin position="41"/>
        <end position="55"/>
    </location>
</feature>
<name>F9XPI6_ZYMTI</name>
<feature type="compositionally biased region" description="Polar residues" evidence="1">
    <location>
        <begin position="75"/>
        <end position="86"/>
    </location>
</feature>
<evidence type="ECO:0000256" key="1">
    <source>
        <dbReference type="SAM" id="MobiDB-lite"/>
    </source>
</evidence>
<dbReference type="KEGG" id="ztr:MYCGRDRAFT_106276"/>
<dbReference type="RefSeq" id="XP_003848217.1">
    <property type="nucleotide sequence ID" value="XM_003848169.1"/>
</dbReference>
<proteinExistence type="predicted"/>
<keyword evidence="3" id="KW-1185">Reference proteome</keyword>
<dbReference type="EMBL" id="CM001207">
    <property type="protein sequence ID" value="EGP83193.1"/>
    <property type="molecule type" value="Genomic_DNA"/>
</dbReference>
<accession>F9XPI6</accession>
<dbReference type="GeneID" id="13401803"/>
<reference evidence="2 3" key="1">
    <citation type="journal article" date="2011" name="PLoS Genet.">
        <title>Finished genome of the fungal wheat pathogen Mycosphaerella graminicola reveals dispensome structure, chromosome plasticity, and stealth pathogenesis.</title>
        <authorList>
            <person name="Goodwin S.B."/>
            <person name="Ben M'barek S."/>
            <person name="Dhillon B."/>
            <person name="Wittenberg A.H.J."/>
            <person name="Crane C.F."/>
            <person name="Hane J.K."/>
            <person name="Foster A.J."/>
            <person name="Van der Lee T.A.J."/>
            <person name="Grimwood J."/>
            <person name="Aerts A."/>
            <person name="Antoniw J."/>
            <person name="Bailey A."/>
            <person name="Bluhm B."/>
            <person name="Bowler J."/>
            <person name="Bristow J."/>
            <person name="van der Burgt A."/>
            <person name="Canto-Canche B."/>
            <person name="Churchill A.C.L."/>
            <person name="Conde-Ferraez L."/>
            <person name="Cools H.J."/>
            <person name="Coutinho P.M."/>
            <person name="Csukai M."/>
            <person name="Dehal P."/>
            <person name="De Wit P."/>
            <person name="Donzelli B."/>
            <person name="van de Geest H.C."/>
            <person name="van Ham R.C.H.J."/>
            <person name="Hammond-Kosack K.E."/>
            <person name="Henrissat B."/>
            <person name="Kilian A."/>
            <person name="Kobayashi A.K."/>
            <person name="Koopmann E."/>
            <person name="Kourmpetis Y."/>
            <person name="Kuzniar A."/>
            <person name="Lindquist E."/>
            <person name="Lombard V."/>
            <person name="Maliepaard C."/>
            <person name="Martins N."/>
            <person name="Mehrabi R."/>
            <person name="Nap J.P.H."/>
            <person name="Ponomarenko A."/>
            <person name="Rudd J.J."/>
            <person name="Salamov A."/>
            <person name="Schmutz J."/>
            <person name="Schouten H.J."/>
            <person name="Shapiro H."/>
            <person name="Stergiopoulos I."/>
            <person name="Torriani S.F.F."/>
            <person name="Tu H."/>
            <person name="de Vries R.P."/>
            <person name="Waalwijk C."/>
            <person name="Ware S.B."/>
            <person name="Wiebenga A."/>
            <person name="Zwiers L.-H."/>
            <person name="Oliver R.P."/>
            <person name="Grigoriev I.V."/>
            <person name="Kema G.H.J."/>
        </authorList>
    </citation>
    <scope>NUCLEOTIDE SEQUENCE [LARGE SCALE GENOMIC DNA]</scope>
    <source>
        <strain evidence="3">CBS 115943 / IPO323</strain>
    </source>
</reference>
<dbReference type="InParanoid" id="F9XPI6"/>
<organism evidence="2 3">
    <name type="scientific">Zymoseptoria tritici (strain CBS 115943 / IPO323)</name>
    <name type="common">Speckled leaf blotch fungus</name>
    <name type="synonym">Septoria tritici</name>
    <dbReference type="NCBI Taxonomy" id="336722"/>
    <lineage>
        <taxon>Eukaryota</taxon>
        <taxon>Fungi</taxon>
        <taxon>Dikarya</taxon>
        <taxon>Ascomycota</taxon>
        <taxon>Pezizomycotina</taxon>
        <taxon>Dothideomycetes</taxon>
        <taxon>Dothideomycetidae</taxon>
        <taxon>Mycosphaerellales</taxon>
        <taxon>Mycosphaerellaceae</taxon>
        <taxon>Zymoseptoria</taxon>
    </lineage>
</organism>
<evidence type="ECO:0000313" key="2">
    <source>
        <dbReference type="EMBL" id="EGP83193.1"/>
    </source>
</evidence>